<dbReference type="NCBIfam" id="TIGR04056">
    <property type="entry name" value="OMP_RagA_SusC"/>
    <property type="match status" value="1"/>
</dbReference>
<dbReference type="InterPro" id="IPR000531">
    <property type="entry name" value="Beta-barrel_TonB"/>
</dbReference>
<keyword evidence="4 8" id="KW-0812">Transmembrane</keyword>
<feature type="signal peptide" evidence="10">
    <location>
        <begin position="1"/>
        <end position="20"/>
    </location>
</feature>
<dbReference type="InterPro" id="IPR036942">
    <property type="entry name" value="Beta-barrel_TonB_sf"/>
</dbReference>
<dbReference type="SUPFAM" id="SSF49464">
    <property type="entry name" value="Carboxypeptidase regulatory domain-like"/>
    <property type="match status" value="1"/>
</dbReference>
<dbReference type="InterPro" id="IPR008969">
    <property type="entry name" value="CarboxyPept-like_regulatory"/>
</dbReference>
<evidence type="ECO:0000259" key="11">
    <source>
        <dbReference type="Pfam" id="PF00593"/>
    </source>
</evidence>
<comment type="caution">
    <text evidence="13">The sequence shown here is derived from an EMBL/GenBank/DDBJ whole genome shotgun (WGS) entry which is preliminary data.</text>
</comment>
<keyword evidence="14" id="KW-1185">Reference proteome</keyword>
<dbReference type="PROSITE" id="PS52016">
    <property type="entry name" value="TONB_DEPENDENT_REC_3"/>
    <property type="match status" value="1"/>
</dbReference>
<evidence type="ECO:0000256" key="6">
    <source>
        <dbReference type="ARBA" id="ARBA00023136"/>
    </source>
</evidence>
<proteinExistence type="inferred from homology"/>
<dbReference type="EMBL" id="JAUHJS010000005">
    <property type="protein sequence ID" value="MDN4165941.1"/>
    <property type="molecule type" value="Genomic_DNA"/>
</dbReference>
<dbReference type="InterPro" id="IPR023997">
    <property type="entry name" value="TonB-dep_OMP_SusC/RagA_CS"/>
</dbReference>
<dbReference type="InterPro" id="IPR037066">
    <property type="entry name" value="Plug_dom_sf"/>
</dbReference>
<dbReference type="InterPro" id="IPR039426">
    <property type="entry name" value="TonB-dep_rcpt-like"/>
</dbReference>
<dbReference type="Gene3D" id="2.170.130.10">
    <property type="entry name" value="TonB-dependent receptor, plug domain"/>
    <property type="match status" value="1"/>
</dbReference>
<feature type="domain" description="TonB-dependent receptor-like beta-barrel" evidence="11">
    <location>
        <begin position="440"/>
        <end position="813"/>
    </location>
</feature>
<comment type="similarity">
    <text evidence="8 9">Belongs to the TonB-dependent receptor family.</text>
</comment>
<name>A0ABT8F6W1_9BACT</name>
<evidence type="ECO:0000313" key="14">
    <source>
        <dbReference type="Proteomes" id="UP001168552"/>
    </source>
</evidence>
<dbReference type="SUPFAM" id="SSF56935">
    <property type="entry name" value="Porins"/>
    <property type="match status" value="1"/>
</dbReference>
<feature type="chain" id="PRO_5045998729" evidence="10">
    <location>
        <begin position="21"/>
        <end position="1070"/>
    </location>
</feature>
<dbReference type="Pfam" id="PF07715">
    <property type="entry name" value="Plug"/>
    <property type="match status" value="1"/>
</dbReference>
<dbReference type="Pfam" id="PF13715">
    <property type="entry name" value="CarbopepD_reg_2"/>
    <property type="match status" value="1"/>
</dbReference>
<evidence type="ECO:0000256" key="3">
    <source>
        <dbReference type="ARBA" id="ARBA00022452"/>
    </source>
</evidence>
<comment type="subcellular location">
    <subcellularLocation>
        <location evidence="1 8">Cell outer membrane</location>
        <topology evidence="1 8">Multi-pass membrane protein</topology>
    </subcellularLocation>
</comment>
<protein>
    <submittedName>
        <fullName evidence="13">SusC/RagA family TonB-linked outer membrane protein</fullName>
    </submittedName>
</protein>
<keyword evidence="5 9" id="KW-0798">TonB box</keyword>
<feature type="domain" description="TonB-dependent receptor plug" evidence="12">
    <location>
        <begin position="118"/>
        <end position="239"/>
    </location>
</feature>
<evidence type="ECO:0000313" key="13">
    <source>
        <dbReference type="EMBL" id="MDN4165941.1"/>
    </source>
</evidence>
<keyword evidence="6 8" id="KW-0472">Membrane</keyword>
<reference evidence="13" key="1">
    <citation type="submission" date="2023-06" db="EMBL/GenBank/DDBJ databases">
        <title>Cytophagales bacterium Strain LB-30, isolated from soil.</title>
        <authorList>
            <person name="Liu B."/>
        </authorList>
    </citation>
    <scope>NUCLEOTIDE SEQUENCE</scope>
    <source>
        <strain evidence="13">LB-30</strain>
    </source>
</reference>
<evidence type="ECO:0000256" key="4">
    <source>
        <dbReference type="ARBA" id="ARBA00022692"/>
    </source>
</evidence>
<evidence type="ECO:0000256" key="1">
    <source>
        <dbReference type="ARBA" id="ARBA00004571"/>
    </source>
</evidence>
<evidence type="ECO:0000259" key="12">
    <source>
        <dbReference type="Pfam" id="PF07715"/>
    </source>
</evidence>
<sequence>MKRILLNLVMLLLISSVAWAQERTVTGTVTSAEDGSGLPGVNVIIKGTTTGTVTDIDGKFKLSVPDGAVLQFSAVGLAAQEVAVGSRSVIDLSMEQDVKQLSEVVVTAVGIQREAKALGYAVERVSSDKIQQVSEPDPLRALQGKVPGVNIGGSGGAPGSATRITIRGNSSLLGNNQPLVVVDGIPYNNNTNSTFGGLVDGSAGGNRLLDLDPNNIESVNILKGAAAAALYGTRAANGVLVITTKTGSTTASKKGLEVTYGMTYTMEEIANLPELQNTYGTGTNFQYAQANGSWGAPFIGTKPYANLDSINHWYNGRPGMEPYWGTRVPYRAYPNNVKDLFQTGSLFENTVTVQGGNAKSNLAVTASRSNNEGYVPNTSFERTNISVGGRTQLDNKFSVGGNLAYTKSFQRAVQSGVGLSGSNNSSAFARALFLGRNWDIHGQPFQNPVDNGSEFMVARGQADNPLWSYENAGATSSVNRSVASLDLGYDVLEWINLNYKIGINAYTQNNVDFIRPGSTGPSSNPGVGRVVEDYFNWEEIESTFLVSLKPNIGETFSLSATLGHNVNQRTSKRQAFQGLGYVTFDIDDIDNTNDVTPFGGDYTQRRLYGVFGEATLGYNDWAFLNVAARNDWSSTLPQGGNSFFYPAITGSVVLSDALGISSDLLSSLKVRGGWSQVGSDTDPYQLNPVFNINGDLQNATGALPFLGVPGASLSNIARDPNLLPEQTREVEAGIDVALLKNKVKSSITVYQRKSGNQIGFVSLPATTGFSSLLTNFGEISNTGIEISLDVTPVQLDNGFTWNIFGTYTHNRNVIESLAEGIDQITLGGGYGIISVHIPGQEYGLIQGTVAARDDEGNLLIDPSNGQLLTSLEPAIIGNPNPDFIVGLTNRLSFKGISLNVVLDWKQGGDIYSNTVSTQLGRGVTKFTENREINKVIPGVYGDPVTLDPIRTEEGEKIENTTMIEENALWFGNTFAINGLDEFAVWDATTIRLREVTLGYQLPQSLMDKTPFGSASISFIGRNLWFNAPNLPEYSNFDPEINQFGNSNTQGIEWAATPSTRRYGVSLRITF</sequence>
<evidence type="ECO:0000256" key="5">
    <source>
        <dbReference type="ARBA" id="ARBA00023077"/>
    </source>
</evidence>
<evidence type="ECO:0000256" key="9">
    <source>
        <dbReference type="RuleBase" id="RU003357"/>
    </source>
</evidence>
<gene>
    <name evidence="13" type="ORF">QWY31_10535</name>
</gene>
<evidence type="ECO:0000256" key="10">
    <source>
        <dbReference type="SAM" id="SignalP"/>
    </source>
</evidence>
<keyword evidence="2 8" id="KW-0813">Transport</keyword>
<dbReference type="Gene3D" id="2.60.40.1120">
    <property type="entry name" value="Carboxypeptidase-like, regulatory domain"/>
    <property type="match status" value="1"/>
</dbReference>
<keyword evidence="7 8" id="KW-0998">Cell outer membrane</keyword>
<keyword evidence="10" id="KW-0732">Signal</keyword>
<evidence type="ECO:0000256" key="8">
    <source>
        <dbReference type="PROSITE-ProRule" id="PRU01360"/>
    </source>
</evidence>
<dbReference type="Proteomes" id="UP001168552">
    <property type="component" value="Unassembled WGS sequence"/>
</dbReference>
<organism evidence="13 14">
    <name type="scientific">Shiella aurantiaca</name>
    <dbReference type="NCBI Taxonomy" id="3058365"/>
    <lineage>
        <taxon>Bacteria</taxon>
        <taxon>Pseudomonadati</taxon>
        <taxon>Bacteroidota</taxon>
        <taxon>Cytophagia</taxon>
        <taxon>Cytophagales</taxon>
        <taxon>Shiellaceae</taxon>
        <taxon>Shiella</taxon>
    </lineage>
</organism>
<dbReference type="Gene3D" id="2.40.170.20">
    <property type="entry name" value="TonB-dependent receptor, beta-barrel domain"/>
    <property type="match status" value="1"/>
</dbReference>
<evidence type="ECO:0000256" key="2">
    <source>
        <dbReference type="ARBA" id="ARBA00022448"/>
    </source>
</evidence>
<dbReference type="NCBIfam" id="TIGR04057">
    <property type="entry name" value="SusC_RagA_signa"/>
    <property type="match status" value="1"/>
</dbReference>
<dbReference type="InterPro" id="IPR012910">
    <property type="entry name" value="Plug_dom"/>
</dbReference>
<accession>A0ABT8F6W1</accession>
<keyword evidence="3 8" id="KW-1134">Transmembrane beta strand</keyword>
<dbReference type="InterPro" id="IPR023996">
    <property type="entry name" value="TonB-dep_OMP_SusC/RagA"/>
</dbReference>
<evidence type="ECO:0000256" key="7">
    <source>
        <dbReference type="ARBA" id="ARBA00023237"/>
    </source>
</evidence>
<dbReference type="RefSeq" id="WP_320004477.1">
    <property type="nucleotide sequence ID" value="NZ_JAUHJS010000005.1"/>
</dbReference>
<dbReference type="Pfam" id="PF00593">
    <property type="entry name" value="TonB_dep_Rec_b-barrel"/>
    <property type="match status" value="1"/>
</dbReference>